<feature type="transmembrane region" description="Helical" evidence="1">
    <location>
        <begin position="70"/>
        <end position="95"/>
    </location>
</feature>
<keyword evidence="1" id="KW-1133">Transmembrane helix</keyword>
<evidence type="ECO:0000313" key="3">
    <source>
        <dbReference type="Proteomes" id="UP001589789"/>
    </source>
</evidence>
<accession>A0ABV6ITY5</accession>
<dbReference type="Proteomes" id="UP001589789">
    <property type="component" value="Unassembled WGS sequence"/>
</dbReference>
<gene>
    <name evidence="2" type="ORF">ACFFIC_16170</name>
</gene>
<sequence>MNASPFLRRALLLDAAASGATGALMLLAAGPLAGLTQLPPGLLRAAGAVLIPYAAFVLWLARRPFPARPLVLAVIALNVLWAAESAAILALGWVVPNALGQAFVLGQALVVAGFAGVQASALRGARALAA</sequence>
<evidence type="ECO:0000256" key="1">
    <source>
        <dbReference type="SAM" id="Phobius"/>
    </source>
</evidence>
<proteinExistence type="predicted"/>
<keyword evidence="1" id="KW-0472">Membrane</keyword>
<feature type="transmembrane region" description="Helical" evidence="1">
    <location>
        <begin position="41"/>
        <end position="61"/>
    </location>
</feature>
<feature type="transmembrane region" description="Helical" evidence="1">
    <location>
        <begin position="12"/>
        <end position="35"/>
    </location>
</feature>
<feature type="transmembrane region" description="Helical" evidence="1">
    <location>
        <begin position="101"/>
        <end position="122"/>
    </location>
</feature>
<keyword evidence="3" id="KW-1185">Reference proteome</keyword>
<dbReference type="RefSeq" id="WP_377052149.1">
    <property type="nucleotide sequence ID" value="NZ_JBHLVZ010000043.1"/>
</dbReference>
<evidence type="ECO:0000313" key="2">
    <source>
        <dbReference type="EMBL" id="MFC0387075.1"/>
    </source>
</evidence>
<keyword evidence="1" id="KW-0812">Transmembrane</keyword>
<organism evidence="2 3">
    <name type="scientific">Muricoccus vinaceus</name>
    <dbReference type="NCBI Taxonomy" id="424704"/>
    <lineage>
        <taxon>Bacteria</taxon>
        <taxon>Pseudomonadati</taxon>
        <taxon>Pseudomonadota</taxon>
        <taxon>Alphaproteobacteria</taxon>
        <taxon>Acetobacterales</taxon>
        <taxon>Roseomonadaceae</taxon>
        <taxon>Muricoccus</taxon>
    </lineage>
</organism>
<reference evidence="2 3" key="1">
    <citation type="submission" date="2024-09" db="EMBL/GenBank/DDBJ databases">
        <authorList>
            <person name="Sun Q."/>
            <person name="Mori K."/>
        </authorList>
    </citation>
    <scope>NUCLEOTIDE SEQUENCE [LARGE SCALE GENOMIC DNA]</scope>
    <source>
        <strain evidence="2 3">CCM 7468</strain>
    </source>
</reference>
<dbReference type="EMBL" id="JBHLVZ010000043">
    <property type="protein sequence ID" value="MFC0387075.1"/>
    <property type="molecule type" value="Genomic_DNA"/>
</dbReference>
<comment type="caution">
    <text evidence="2">The sequence shown here is derived from an EMBL/GenBank/DDBJ whole genome shotgun (WGS) entry which is preliminary data.</text>
</comment>
<protein>
    <submittedName>
        <fullName evidence="2">Uncharacterized protein</fullName>
    </submittedName>
</protein>
<name>A0ABV6ITY5_9PROT</name>